<name>A0ABT4L5R0_9SPHI</name>
<feature type="transmembrane region" description="Helical" evidence="1">
    <location>
        <begin position="74"/>
        <end position="97"/>
    </location>
</feature>
<evidence type="ECO:0000256" key="1">
    <source>
        <dbReference type="SAM" id="Phobius"/>
    </source>
</evidence>
<keyword evidence="1" id="KW-0472">Membrane</keyword>
<dbReference type="EMBL" id="JAPWGM010000001">
    <property type="protein sequence ID" value="MCZ4243256.1"/>
    <property type="molecule type" value="Genomic_DNA"/>
</dbReference>
<proteinExistence type="predicted"/>
<feature type="transmembrane region" description="Helical" evidence="1">
    <location>
        <begin position="35"/>
        <end position="54"/>
    </location>
</feature>
<sequence length="355" mass="40411">MTSIIFLLLLIPILVFFIFKNIRQSVSTPTRIAEFIFITLFVLSLLLFSFIWALNSADYYTPIDIVDGGYSPFASQHILTLLVFFGLSIWAIFALWLKGNKLPPVLLVLSLVFLTIGTAISFAVLLQVSSNTEANDISIFLVPLPASYILISIVLGFKIVRNEVEISSARMYKNKFLNYLNAQMAKTSLQPVWVLALLVPVFILVVSILILFGQDYNSITKVFTETTTWQFSQKTHPPFLDHKGHYLCTVAVCGNPKVVKPLRLGKRHGHEIVVNRQLLIANAFEELIQETAPHLHKMIRNSYDKYGYPLSKKITTPESSNLVYRLMKPLEYFFLLVLYCCCSKPEEKINKQYSI</sequence>
<keyword evidence="1" id="KW-1133">Transmembrane helix</keyword>
<evidence type="ECO:0000259" key="2">
    <source>
        <dbReference type="Pfam" id="PF20394"/>
    </source>
</evidence>
<protein>
    <submittedName>
        <fullName evidence="4">Uncharacterized protein</fullName>
    </submittedName>
</protein>
<feature type="transmembrane region" description="Helical" evidence="1">
    <location>
        <begin position="6"/>
        <end position="23"/>
    </location>
</feature>
<dbReference type="InterPro" id="IPR056491">
    <property type="entry name" value="DUF6688_C"/>
</dbReference>
<dbReference type="InterPro" id="IPR046510">
    <property type="entry name" value="DUF6688_N"/>
</dbReference>
<feature type="transmembrane region" description="Helical" evidence="1">
    <location>
        <begin position="137"/>
        <end position="160"/>
    </location>
</feature>
<accession>A0ABT4L5R0</accession>
<feature type="domain" description="DUF6688" evidence="2">
    <location>
        <begin position="5"/>
        <end position="238"/>
    </location>
</feature>
<dbReference type="Proteomes" id="UP001144347">
    <property type="component" value="Unassembled WGS sequence"/>
</dbReference>
<evidence type="ECO:0000313" key="4">
    <source>
        <dbReference type="EMBL" id="MCZ4243256.1"/>
    </source>
</evidence>
<keyword evidence="5" id="KW-1185">Reference proteome</keyword>
<evidence type="ECO:0000259" key="3">
    <source>
        <dbReference type="Pfam" id="PF23543"/>
    </source>
</evidence>
<dbReference type="RefSeq" id="WP_269426323.1">
    <property type="nucleotide sequence ID" value="NZ_JAPWGM010000001.1"/>
</dbReference>
<gene>
    <name evidence="4" type="ORF">O0955_04495</name>
</gene>
<reference evidence="4" key="1">
    <citation type="submission" date="2022-12" db="EMBL/GenBank/DDBJ databases">
        <title>Genome sequence of HCMS5-2.</title>
        <authorList>
            <person name="Woo H."/>
        </authorList>
    </citation>
    <scope>NUCLEOTIDE SEQUENCE</scope>
    <source>
        <strain evidence="4">HCMS5-2</strain>
    </source>
</reference>
<organism evidence="4 5">
    <name type="scientific">Pedobacter punctiformis</name>
    <dbReference type="NCBI Taxonomy" id="3004097"/>
    <lineage>
        <taxon>Bacteria</taxon>
        <taxon>Pseudomonadati</taxon>
        <taxon>Bacteroidota</taxon>
        <taxon>Sphingobacteriia</taxon>
        <taxon>Sphingobacteriales</taxon>
        <taxon>Sphingobacteriaceae</taxon>
        <taxon>Pedobacter</taxon>
    </lineage>
</organism>
<keyword evidence="1" id="KW-0812">Transmembrane</keyword>
<feature type="domain" description="DUF6688" evidence="3">
    <location>
        <begin position="244"/>
        <end position="354"/>
    </location>
</feature>
<dbReference type="Pfam" id="PF20394">
    <property type="entry name" value="DUF6688"/>
    <property type="match status" value="1"/>
</dbReference>
<dbReference type="Pfam" id="PF23543">
    <property type="entry name" value="DUF6688_C"/>
    <property type="match status" value="1"/>
</dbReference>
<feature type="transmembrane region" description="Helical" evidence="1">
    <location>
        <begin position="104"/>
        <end position="125"/>
    </location>
</feature>
<comment type="caution">
    <text evidence="4">The sequence shown here is derived from an EMBL/GenBank/DDBJ whole genome shotgun (WGS) entry which is preliminary data.</text>
</comment>
<feature type="transmembrane region" description="Helical" evidence="1">
    <location>
        <begin position="192"/>
        <end position="212"/>
    </location>
</feature>
<evidence type="ECO:0000313" key="5">
    <source>
        <dbReference type="Proteomes" id="UP001144347"/>
    </source>
</evidence>